<dbReference type="GO" id="GO:0016787">
    <property type="term" value="F:hydrolase activity"/>
    <property type="evidence" value="ECO:0007669"/>
    <property type="project" value="UniProtKB-KW"/>
</dbReference>
<dbReference type="InterPro" id="IPR050593">
    <property type="entry name" value="LovG"/>
</dbReference>
<keyword evidence="1 3" id="KW-0378">Hydrolase</keyword>
<evidence type="ECO:0000313" key="4">
    <source>
        <dbReference type="Proteomes" id="UP001278500"/>
    </source>
</evidence>
<dbReference type="GO" id="GO:0019748">
    <property type="term" value="P:secondary metabolic process"/>
    <property type="evidence" value="ECO:0007669"/>
    <property type="project" value="TreeGrafter"/>
</dbReference>
<keyword evidence="4" id="KW-1185">Reference proteome</keyword>
<gene>
    <name evidence="3" type="ORF">B0H65DRAFT_512059</name>
</gene>
<dbReference type="InterPro" id="IPR005645">
    <property type="entry name" value="FSH-like_dom"/>
</dbReference>
<dbReference type="GeneID" id="87865699"/>
<dbReference type="AlphaFoldDB" id="A0AAE0J778"/>
<feature type="domain" description="Serine hydrolase" evidence="2">
    <location>
        <begin position="11"/>
        <end position="149"/>
    </location>
</feature>
<dbReference type="SUPFAM" id="SSF53474">
    <property type="entry name" value="alpha/beta-Hydrolases"/>
    <property type="match status" value="1"/>
</dbReference>
<dbReference type="EMBL" id="JAUEPP010000008">
    <property type="protein sequence ID" value="KAK3338169.1"/>
    <property type="molecule type" value="Genomic_DNA"/>
</dbReference>
<protein>
    <submittedName>
        <fullName evidence="3">Serine hydrolase-domain-containing protein</fullName>
    </submittedName>
</protein>
<dbReference type="InterPro" id="IPR029058">
    <property type="entry name" value="AB_hydrolase_fold"/>
</dbReference>
<dbReference type="GO" id="GO:0005737">
    <property type="term" value="C:cytoplasm"/>
    <property type="evidence" value="ECO:0007669"/>
    <property type="project" value="TreeGrafter"/>
</dbReference>
<dbReference type="RefSeq" id="XP_062677620.1">
    <property type="nucleotide sequence ID" value="XM_062828545.1"/>
</dbReference>
<dbReference type="GO" id="GO:0005634">
    <property type="term" value="C:nucleus"/>
    <property type="evidence" value="ECO:0007669"/>
    <property type="project" value="TreeGrafter"/>
</dbReference>
<dbReference type="PANTHER" id="PTHR48070:SF7">
    <property type="entry name" value="SERINE HYDROLASE FSH DOMAIN-CONTAINING PROTEIN-RELATED"/>
    <property type="match status" value="1"/>
</dbReference>
<reference evidence="3" key="1">
    <citation type="journal article" date="2023" name="Mol. Phylogenet. Evol.">
        <title>Genome-scale phylogeny and comparative genomics of the fungal order Sordariales.</title>
        <authorList>
            <person name="Hensen N."/>
            <person name="Bonometti L."/>
            <person name="Westerberg I."/>
            <person name="Brannstrom I.O."/>
            <person name="Guillou S."/>
            <person name="Cros-Aarteil S."/>
            <person name="Calhoun S."/>
            <person name="Haridas S."/>
            <person name="Kuo A."/>
            <person name="Mondo S."/>
            <person name="Pangilinan J."/>
            <person name="Riley R."/>
            <person name="LaButti K."/>
            <person name="Andreopoulos B."/>
            <person name="Lipzen A."/>
            <person name="Chen C."/>
            <person name="Yan M."/>
            <person name="Daum C."/>
            <person name="Ng V."/>
            <person name="Clum A."/>
            <person name="Steindorff A."/>
            <person name="Ohm R.A."/>
            <person name="Martin F."/>
            <person name="Silar P."/>
            <person name="Natvig D.O."/>
            <person name="Lalanne C."/>
            <person name="Gautier V."/>
            <person name="Ament-Velasquez S.L."/>
            <person name="Kruys A."/>
            <person name="Hutchinson M.I."/>
            <person name="Powell A.J."/>
            <person name="Barry K."/>
            <person name="Miller A.N."/>
            <person name="Grigoriev I.V."/>
            <person name="Debuchy R."/>
            <person name="Gladieux P."/>
            <person name="Hiltunen Thoren M."/>
            <person name="Johannesson H."/>
        </authorList>
    </citation>
    <scope>NUCLEOTIDE SEQUENCE</scope>
    <source>
        <strain evidence="3">CBS 560.94</strain>
    </source>
</reference>
<name>A0AAE0J778_9PEZI</name>
<dbReference type="PANTHER" id="PTHR48070">
    <property type="entry name" value="ESTERASE OVCA2"/>
    <property type="match status" value="1"/>
</dbReference>
<dbReference type="Pfam" id="PF03959">
    <property type="entry name" value="FSH1"/>
    <property type="match status" value="1"/>
</dbReference>
<evidence type="ECO:0000259" key="2">
    <source>
        <dbReference type="Pfam" id="PF03959"/>
    </source>
</evidence>
<reference evidence="3" key="2">
    <citation type="submission" date="2023-06" db="EMBL/GenBank/DDBJ databases">
        <authorList>
            <consortium name="Lawrence Berkeley National Laboratory"/>
            <person name="Haridas S."/>
            <person name="Hensen N."/>
            <person name="Bonometti L."/>
            <person name="Westerberg I."/>
            <person name="Brannstrom I.O."/>
            <person name="Guillou S."/>
            <person name="Cros-Aarteil S."/>
            <person name="Calhoun S."/>
            <person name="Kuo A."/>
            <person name="Mondo S."/>
            <person name="Pangilinan J."/>
            <person name="Riley R."/>
            <person name="Labutti K."/>
            <person name="Andreopoulos B."/>
            <person name="Lipzen A."/>
            <person name="Chen C."/>
            <person name="Yanf M."/>
            <person name="Daum C."/>
            <person name="Ng V."/>
            <person name="Clum A."/>
            <person name="Steindorff A."/>
            <person name="Ohm R."/>
            <person name="Martin F."/>
            <person name="Silar P."/>
            <person name="Natvig D."/>
            <person name="Lalanne C."/>
            <person name="Gautier V."/>
            <person name="Ament-Velasquez S.L."/>
            <person name="Kruys A."/>
            <person name="Hutchinson M.I."/>
            <person name="Powell A.J."/>
            <person name="Barry K."/>
            <person name="Miller A.N."/>
            <person name="Grigoriev I.V."/>
            <person name="Debuchy R."/>
            <person name="Gladieux P."/>
            <person name="Thoren M.H."/>
            <person name="Johannesson H."/>
        </authorList>
    </citation>
    <scope>NUCLEOTIDE SEQUENCE</scope>
    <source>
        <strain evidence="3">CBS 560.94</strain>
    </source>
</reference>
<organism evidence="3 4">
    <name type="scientific">Neurospora tetraspora</name>
    <dbReference type="NCBI Taxonomy" id="94610"/>
    <lineage>
        <taxon>Eukaryota</taxon>
        <taxon>Fungi</taxon>
        <taxon>Dikarya</taxon>
        <taxon>Ascomycota</taxon>
        <taxon>Pezizomycotina</taxon>
        <taxon>Sordariomycetes</taxon>
        <taxon>Sordariomycetidae</taxon>
        <taxon>Sordariales</taxon>
        <taxon>Sordariaceae</taxon>
        <taxon>Neurospora</taxon>
    </lineage>
</organism>
<dbReference type="Proteomes" id="UP001278500">
    <property type="component" value="Unassembled WGS sequence"/>
</dbReference>
<evidence type="ECO:0000313" key="3">
    <source>
        <dbReference type="EMBL" id="KAK3338169.1"/>
    </source>
</evidence>
<comment type="caution">
    <text evidence="3">The sequence shown here is derived from an EMBL/GenBank/DDBJ whole genome shotgun (WGS) entry which is preliminary data.</text>
</comment>
<dbReference type="Gene3D" id="3.40.50.1820">
    <property type="entry name" value="alpha/beta hydrolase"/>
    <property type="match status" value="1"/>
</dbReference>
<proteinExistence type="predicted"/>
<sequence length="314" mass="35350">MGSSMQESKPKMTRVLALHGYGTSGEIFRSQTAAFRLKLPKETYTFTFPNAPLPSAPTVGVDSIWNQTPKFYAWWPAQSSNTSEIRASHDHLEEILASEKEPFDLVMGFSQGCSLIMSYILYRYQEHVLTRPPGEKFELPFKGVMFICGGPSLPVLQDLGVKVSVRAWDVNNATAALLHKRTEKLKFKADNPDTIKRGEGLWDEVGDLLHDPTSKRKVDPRDVFGLDFTDQNMRKAVGELGEIVPTVHVYGGRDPRWPASVQLAQLFEGGMNERFDHGGGHELPRTTECSVRMAELMEKLRRRVEGLEGEELRN</sequence>
<evidence type="ECO:0000256" key="1">
    <source>
        <dbReference type="ARBA" id="ARBA00022801"/>
    </source>
</evidence>
<accession>A0AAE0J778</accession>